<proteinExistence type="predicted"/>
<dbReference type="EMBL" id="WKJZ01000001">
    <property type="protein sequence ID" value="MVW75199.1"/>
    <property type="molecule type" value="Genomic_DNA"/>
</dbReference>
<dbReference type="Proteomes" id="UP000429555">
    <property type="component" value="Unassembled WGS sequence"/>
</dbReference>
<feature type="compositionally biased region" description="Polar residues" evidence="1">
    <location>
        <begin position="1"/>
        <end position="10"/>
    </location>
</feature>
<keyword evidence="3" id="KW-1185">Reference proteome</keyword>
<dbReference type="AlphaFoldDB" id="A0A6I4KRC4"/>
<organism evidence="2 3">
    <name type="scientific">Pseudomonas xionganensis</name>
    <dbReference type="NCBI Taxonomy" id="2654845"/>
    <lineage>
        <taxon>Bacteria</taxon>
        <taxon>Pseudomonadati</taxon>
        <taxon>Pseudomonadota</taxon>
        <taxon>Gammaproteobacteria</taxon>
        <taxon>Pseudomonadales</taxon>
        <taxon>Pseudomonadaceae</taxon>
        <taxon>Pseudomonas</taxon>
    </lineage>
</organism>
<evidence type="ECO:0000313" key="3">
    <source>
        <dbReference type="Proteomes" id="UP000429555"/>
    </source>
</evidence>
<comment type="caution">
    <text evidence="2">The sequence shown here is derived from an EMBL/GenBank/DDBJ whole genome shotgun (WGS) entry which is preliminary data.</text>
</comment>
<evidence type="ECO:0000256" key="1">
    <source>
        <dbReference type="SAM" id="MobiDB-lite"/>
    </source>
</evidence>
<feature type="region of interest" description="Disordered" evidence="1">
    <location>
        <begin position="1"/>
        <end position="22"/>
    </location>
</feature>
<name>A0A6I4KRC4_9PSED</name>
<protein>
    <submittedName>
        <fullName evidence="2">Uncharacterized protein</fullName>
    </submittedName>
</protein>
<accession>A0A6I4KRC4</accession>
<dbReference type="RefSeq" id="WP_160344141.1">
    <property type="nucleotide sequence ID" value="NZ_WKJZ01000001.1"/>
</dbReference>
<sequence length="75" mass="8409">MTPANDQTAKPSRAEFHQANQARAEAEAQRLLAAKAELGARWLAWVASQLYALKPAEYAQMVRRELQRLSQANTD</sequence>
<reference evidence="2 3" key="1">
    <citation type="submission" date="2019-11" db="EMBL/GenBank/DDBJ databases">
        <title>Pseudomonas flavidum sp. nov., isolated from Baiyang Lake.</title>
        <authorList>
            <person name="Zhao Y."/>
        </authorList>
    </citation>
    <scope>NUCLEOTIDE SEQUENCE [LARGE SCALE GENOMIC DNA]</scope>
    <source>
        <strain evidence="3">R-22-3 w-18</strain>
    </source>
</reference>
<evidence type="ECO:0000313" key="2">
    <source>
        <dbReference type="EMBL" id="MVW75199.1"/>
    </source>
</evidence>
<gene>
    <name evidence="2" type="ORF">GJV18_07700</name>
</gene>